<keyword evidence="4" id="KW-0846">Cobalamin</keyword>
<dbReference type="SUPFAM" id="SSF51703">
    <property type="entry name" value="Cobalamin (vitamin B12)-dependent enzymes"/>
    <property type="match status" value="1"/>
</dbReference>
<dbReference type="Gene3D" id="3.40.50.280">
    <property type="entry name" value="Cobalamin-binding domain"/>
    <property type="match status" value="1"/>
</dbReference>
<gene>
    <name evidence="9" type="ORF">GCM10007049_36400</name>
</gene>
<evidence type="ECO:0000256" key="4">
    <source>
        <dbReference type="ARBA" id="ARBA00022628"/>
    </source>
</evidence>
<dbReference type="NCBIfam" id="TIGR00641">
    <property type="entry name" value="acid_CoA_mut_N"/>
    <property type="match status" value="1"/>
</dbReference>
<dbReference type="PANTHER" id="PTHR48101">
    <property type="entry name" value="METHYLMALONYL-COA MUTASE, MITOCHONDRIAL-RELATED"/>
    <property type="match status" value="1"/>
</dbReference>
<dbReference type="InterPro" id="IPR006098">
    <property type="entry name" value="MMCoA_mutase_a_cat"/>
</dbReference>
<comment type="caution">
    <text evidence="9">The sequence shown here is derived from an EMBL/GenBank/DDBJ whole genome shotgun (WGS) entry which is preliminary data.</text>
</comment>
<evidence type="ECO:0000313" key="10">
    <source>
        <dbReference type="Proteomes" id="UP000619457"/>
    </source>
</evidence>
<protein>
    <recommendedName>
        <fullName evidence="3">methylmalonyl-CoA mutase</fullName>
        <ecNumber evidence="3">5.4.99.2</ecNumber>
    </recommendedName>
</protein>
<dbReference type="InterPro" id="IPR006099">
    <property type="entry name" value="MeMalonylCoA_mutase_a/b_cat"/>
</dbReference>
<evidence type="ECO:0000256" key="1">
    <source>
        <dbReference type="ARBA" id="ARBA00001922"/>
    </source>
</evidence>
<dbReference type="EMBL" id="BMWX01000009">
    <property type="protein sequence ID" value="GGZ39749.1"/>
    <property type="molecule type" value="Genomic_DNA"/>
</dbReference>
<evidence type="ECO:0000259" key="8">
    <source>
        <dbReference type="PROSITE" id="PS51332"/>
    </source>
</evidence>
<reference evidence="9" key="1">
    <citation type="journal article" date="2014" name="Int. J. Syst. Evol. Microbiol.">
        <title>Complete genome sequence of Corynebacterium casei LMG S-19264T (=DSM 44701T), isolated from a smear-ripened cheese.</title>
        <authorList>
            <consortium name="US DOE Joint Genome Institute (JGI-PGF)"/>
            <person name="Walter F."/>
            <person name="Albersmeier A."/>
            <person name="Kalinowski J."/>
            <person name="Ruckert C."/>
        </authorList>
    </citation>
    <scope>NUCLEOTIDE SEQUENCE</scope>
    <source>
        <strain evidence="9">KCTC 12368</strain>
    </source>
</reference>
<dbReference type="GO" id="GO:0031419">
    <property type="term" value="F:cobalamin binding"/>
    <property type="evidence" value="ECO:0007669"/>
    <property type="project" value="UniProtKB-KW"/>
</dbReference>
<dbReference type="FunFam" id="3.20.20.240:FF:000001">
    <property type="entry name" value="Probable methylmalonyl-coa mutase"/>
    <property type="match status" value="1"/>
</dbReference>
<dbReference type="InterPro" id="IPR016176">
    <property type="entry name" value="Cbl-dep_enz_cat"/>
</dbReference>
<dbReference type="GO" id="GO:0046872">
    <property type="term" value="F:metal ion binding"/>
    <property type="evidence" value="ECO:0007669"/>
    <property type="project" value="UniProtKB-KW"/>
</dbReference>
<comment type="cofactor">
    <cofactor evidence="1">
        <name>adenosylcob(III)alamin</name>
        <dbReference type="ChEBI" id="CHEBI:18408"/>
    </cofactor>
</comment>
<evidence type="ECO:0000256" key="7">
    <source>
        <dbReference type="ARBA" id="ARBA00023285"/>
    </source>
</evidence>
<comment type="similarity">
    <text evidence="2">Belongs to the methylmalonyl-CoA mutase family.</text>
</comment>
<keyword evidence="7" id="KW-0170">Cobalt</keyword>
<dbReference type="InterPro" id="IPR036724">
    <property type="entry name" value="Cobalamin-bd_sf"/>
</dbReference>
<sequence>MYLTRPWTIRQYAGFSTAEASNAFYKNNLAAGQKGLSIAFDLATHRGYDSDHPRVTGDVGMAGVAIDTVQDMERLFEGIPLAEMSVSMTMNGAVIPILAFFILAAERQGLAPEQLKGTIQNDILKEFLVRNTYIYPPEPSMRIIADIFSYTARQMPRFNSISISGYHMLEAGATPELELAYTLADGLEYVRCGIRAGLDIDDFAPRLSFFWGIGMDHYTEVAKMRAGRLLWAKLLKEFDPKDPRSMMLRAHSQTSGWSLAAQDPLNNIARTTIEALSAILGHTQSLHTNSFDEALALPTAYSAGIARRTQQILRDEFGLCDLIDPLGGSDHVEQETERLVEAAWGHIQEIEKKGGMAKAIIEGIPKAKIEEAATLRQAALDSDREVRVGVNTFRLENEMEHETLEVDNKQVLQQQVLKLRKHRAERDQVAVKAALEALEAAAADPQQNLLQVAINAARSGATLGELSNAMEAVFGRYEQTSALVRGVYSGAIGDSERYQDAAALVEKFRRQEGRSPRVLMAKVGQDGHDRGLQVISSGFADLGFDVVQSPMFLSPEEVAANAVKAKVDIIGLSTMTGAHKTLVPVMMKSLKALGRTDIMVVLGGIIPIKDHETLKNLGVAAIYGPGTRLTKAAASILKGMTHD</sequence>
<dbReference type="Pfam" id="PF01642">
    <property type="entry name" value="MM_CoA_mutase"/>
    <property type="match status" value="1"/>
</dbReference>
<dbReference type="Proteomes" id="UP000619457">
    <property type="component" value="Unassembled WGS sequence"/>
</dbReference>
<evidence type="ECO:0000313" key="9">
    <source>
        <dbReference type="EMBL" id="GGZ39749.1"/>
    </source>
</evidence>
<dbReference type="Pfam" id="PF02310">
    <property type="entry name" value="B12-binding"/>
    <property type="match status" value="1"/>
</dbReference>
<feature type="domain" description="B12-binding" evidence="8">
    <location>
        <begin position="515"/>
        <end position="643"/>
    </location>
</feature>
<accession>A0A918QAI1</accession>
<dbReference type="PANTHER" id="PTHR48101:SF4">
    <property type="entry name" value="METHYLMALONYL-COA MUTASE, MITOCHONDRIAL"/>
    <property type="match status" value="1"/>
</dbReference>
<keyword evidence="5" id="KW-0479">Metal-binding</keyword>
<evidence type="ECO:0000256" key="5">
    <source>
        <dbReference type="ARBA" id="ARBA00022723"/>
    </source>
</evidence>
<dbReference type="GO" id="GO:0004494">
    <property type="term" value="F:methylmalonyl-CoA mutase activity"/>
    <property type="evidence" value="ECO:0007669"/>
    <property type="project" value="UniProtKB-EC"/>
</dbReference>
<evidence type="ECO:0000256" key="3">
    <source>
        <dbReference type="ARBA" id="ARBA00012398"/>
    </source>
</evidence>
<dbReference type="CDD" id="cd02071">
    <property type="entry name" value="MM_CoA_mut_B12_BD"/>
    <property type="match status" value="1"/>
</dbReference>
<reference evidence="9" key="2">
    <citation type="submission" date="2020-09" db="EMBL/GenBank/DDBJ databases">
        <authorList>
            <person name="Sun Q."/>
            <person name="Kim S."/>
        </authorList>
    </citation>
    <scope>NUCLEOTIDE SEQUENCE</scope>
    <source>
        <strain evidence="9">KCTC 12368</strain>
    </source>
</reference>
<dbReference type="InterPro" id="IPR006159">
    <property type="entry name" value="Acid_CoA_mut_C"/>
</dbReference>
<dbReference type="AlphaFoldDB" id="A0A918QAI1"/>
<proteinExistence type="inferred from homology"/>
<keyword evidence="10" id="KW-1185">Reference proteome</keyword>
<dbReference type="NCBIfam" id="NF006944">
    <property type="entry name" value="PRK09426.1"/>
    <property type="match status" value="1"/>
</dbReference>
<dbReference type="GO" id="GO:0005737">
    <property type="term" value="C:cytoplasm"/>
    <property type="evidence" value="ECO:0007669"/>
    <property type="project" value="TreeGrafter"/>
</dbReference>
<organism evidence="9 10">
    <name type="scientific">Echinicola pacifica</name>
    <dbReference type="NCBI Taxonomy" id="346377"/>
    <lineage>
        <taxon>Bacteria</taxon>
        <taxon>Pseudomonadati</taxon>
        <taxon>Bacteroidota</taxon>
        <taxon>Cytophagia</taxon>
        <taxon>Cytophagales</taxon>
        <taxon>Cyclobacteriaceae</taxon>
        <taxon>Echinicola</taxon>
    </lineage>
</organism>
<keyword evidence="6" id="KW-0413">Isomerase</keyword>
<dbReference type="EC" id="5.4.99.2" evidence="3"/>
<evidence type="ECO:0000256" key="2">
    <source>
        <dbReference type="ARBA" id="ARBA00008465"/>
    </source>
</evidence>
<evidence type="ECO:0000256" key="6">
    <source>
        <dbReference type="ARBA" id="ARBA00023235"/>
    </source>
</evidence>
<dbReference type="SUPFAM" id="SSF52242">
    <property type="entry name" value="Cobalamin (vitamin B12)-binding domain"/>
    <property type="match status" value="1"/>
</dbReference>
<dbReference type="GO" id="GO:0019678">
    <property type="term" value="P:propionate metabolic process, methylmalonyl pathway"/>
    <property type="evidence" value="ECO:0007669"/>
    <property type="project" value="TreeGrafter"/>
</dbReference>
<dbReference type="Gene3D" id="3.20.20.240">
    <property type="entry name" value="Methylmalonyl-CoA mutase"/>
    <property type="match status" value="1"/>
</dbReference>
<dbReference type="InterPro" id="IPR006158">
    <property type="entry name" value="Cobalamin-bd"/>
</dbReference>
<name>A0A918QAI1_9BACT</name>
<dbReference type="NCBIfam" id="TIGR00640">
    <property type="entry name" value="acid_CoA_mut_C"/>
    <property type="match status" value="1"/>
</dbReference>
<dbReference type="PROSITE" id="PS51332">
    <property type="entry name" value="B12_BINDING"/>
    <property type="match status" value="1"/>
</dbReference>